<keyword evidence="1" id="KW-0812">Transmembrane</keyword>
<dbReference type="Proteomes" id="UP000219281">
    <property type="component" value="Unassembled WGS sequence"/>
</dbReference>
<gene>
    <name evidence="2" type="ORF">SAMN06297358_3805</name>
</gene>
<evidence type="ECO:0000256" key="1">
    <source>
        <dbReference type="SAM" id="Phobius"/>
    </source>
</evidence>
<feature type="transmembrane region" description="Helical" evidence="1">
    <location>
        <begin position="53"/>
        <end position="72"/>
    </location>
</feature>
<dbReference type="AlphaFoldDB" id="A0A286ADX2"/>
<proteinExistence type="predicted"/>
<accession>A0A286ADX2</accession>
<evidence type="ECO:0000313" key="2">
    <source>
        <dbReference type="EMBL" id="SOD20094.1"/>
    </source>
</evidence>
<name>A0A286ADX2_9SPHI</name>
<feature type="transmembrane region" description="Helical" evidence="1">
    <location>
        <begin position="110"/>
        <end position="138"/>
    </location>
</feature>
<dbReference type="EMBL" id="OCMT01000004">
    <property type="protein sequence ID" value="SOD20094.1"/>
    <property type="molecule type" value="Genomic_DNA"/>
</dbReference>
<protein>
    <submittedName>
        <fullName evidence="2">Uncharacterized protein</fullName>
    </submittedName>
</protein>
<sequence>MPELEYLLVFMFFFAVWAICFLVCGQSWQLIAAFIPFSIGTYIYYGGNMGVDLLLLIPVLALAVVDIHIVLSKPKFKGVAWYINYLLIIPLLVAYVYYAGEFAKSDTWIGIAFTHLSMCLIIVYAGKFWFSDVLLLLINRLWIKERNSLQTRINNVYIKGTGKSRSYYASIYQLGDTEISGFFYQYVRFKKIGSQDKVELVLKKGWLGTEFISGFPKILERKL</sequence>
<dbReference type="OrthoDB" id="752595at2"/>
<keyword evidence="1" id="KW-1133">Transmembrane helix</keyword>
<reference evidence="3" key="1">
    <citation type="submission" date="2017-09" db="EMBL/GenBank/DDBJ databases">
        <authorList>
            <person name="Varghese N."/>
            <person name="Submissions S."/>
        </authorList>
    </citation>
    <scope>NUCLEOTIDE SEQUENCE [LARGE SCALE GENOMIC DNA]</scope>
    <source>
        <strain evidence="3">CGMCC 1.12803</strain>
    </source>
</reference>
<evidence type="ECO:0000313" key="3">
    <source>
        <dbReference type="Proteomes" id="UP000219281"/>
    </source>
</evidence>
<dbReference type="RefSeq" id="WP_097133573.1">
    <property type="nucleotide sequence ID" value="NZ_OCMT01000004.1"/>
</dbReference>
<feature type="transmembrane region" description="Helical" evidence="1">
    <location>
        <begin position="79"/>
        <end position="98"/>
    </location>
</feature>
<keyword evidence="3" id="KW-1185">Reference proteome</keyword>
<keyword evidence="1" id="KW-0472">Membrane</keyword>
<organism evidence="2 3">
    <name type="scientific">Pedobacter xixiisoli</name>
    <dbReference type="NCBI Taxonomy" id="1476464"/>
    <lineage>
        <taxon>Bacteria</taxon>
        <taxon>Pseudomonadati</taxon>
        <taxon>Bacteroidota</taxon>
        <taxon>Sphingobacteriia</taxon>
        <taxon>Sphingobacteriales</taxon>
        <taxon>Sphingobacteriaceae</taxon>
        <taxon>Pedobacter</taxon>
    </lineage>
</organism>
<feature type="transmembrane region" description="Helical" evidence="1">
    <location>
        <begin position="6"/>
        <end position="23"/>
    </location>
</feature>